<dbReference type="AlphaFoldDB" id="A0A0E9VAH1"/>
<protein>
    <submittedName>
        <fullName evidence="1">Uncharacterized protein</fullName>
    </submittedName>
</protein>
<proteinExistence type="predicted"/>
<evidence type="ECO:0000313" key="1">
    <source>
        <dbReference type="EMBL" id="JAH75104.1"/>
    </source>
</evidence>
<dbReference type="EMBL" id="GBXM01033473">
    <property type="protein sequence ID" value="JAH75104.1"/>
    <property type="molecule type" value="Transcribed_RNA"/>
</dbReference>
<accession>A0A0E9VAH1</accession>
<name>A0A0E9VAH1_ANGAN</name>
<organism evidence="1">
    <name type="scientific">Anguilla anguilla</name>
    <name type="common">European freshwater eel</name>
    <name type="synonym">Muraena anguilla</name>
    <dbReference type="NCBI Taxonomy" id="7936"/>
    <lineage>
        <taxon>Eukaryota</taxon>
        <taxon>Metazoa</taxon>
        <taxon>Chordata</taxon>
        <taxon>Craniata</taxon>
        <taxon>Vertebrata</taxon>
        <taxon>Euteleostomi</taxon>
        <taxon>Actinopterygii</taxon>
        <taxon>Neopterygii</taxon>
        <taxon>Teleostei</taxon>
        <taxon>Anguilliformes</taxon>
        <taxon>Anguillidae</taxon>
        <taxon>Anguilla</taxon>
    </lineage>
</organism>
<reference evidence="1" key="1">
    <citation type="submission" date="2014-11" db="EMBL/GenBank/DDBJ databases">
        <authorList>
            <person name="Amaro Gonzalez C."/>
        </authorList>
    </citation>
    <scope>NUCLEOTIDE SEQUENCE</scope>
</reference>
<sequence length="64" mass="7131">MLKNQRSENIGPSTLNCILHVGTAVRMAGTACIRAHPLPLLCSYTQCVFKCMSPSLCWVRSEHR</sequence>
<reference evidence="1" key="2">
    <citation type="journal article" date="2015" name="Fish Shellfish Immunol.">
        <title>Early steps in the European eel (Anguilla anguilla)-Vibrio vulnificus interaction in the gills: Role of the RtxA13 toxin.</title>
        <authorList>
            <person name="Callol A."/>
            <person name="Pajuelo D."/>
            <person name="Ebbesson L."/>
            <person name="Teles M."/>
            <person name="MacKenzie S."/>
            <person name="Amaro C."/>
        </authorList>
    </citation>
    <scope>NUCLEOTIDE SEQUENCE</scope>
</reference>